<comment type="function">
    <text evidence="3 4">Participates actively in the response to hyperosmotic and heat shock by preventing the aggregation of stress-denatured proteins, in association with DnaK and GrpE. It is the nucleotide exchange factor for DnaK and may function as a thermosensor. Unfolded proteins bind initially to DnaJ; upon interaction with the DnaJ-bound protein, DnaK hydrolyzes its bound ATP, resulting in the formation of a stable complex. GrpE releases ADP from DnaK; ATP binding to DnaK triggers the release of the substrate protein, thus completing the reaction cycle. Several rounds of ATP-dependent interactions between DnaJ, DnaK and GrpE are required for fully efficient folding.</text>
</comment>
<evidence type="ECO:0000256" key="2">
    <source>
        <dbReference type="ARBA" id="ARBA00023186"/>
    </source>
</evidence>
<dbReference type="OMA" id="PHRHQAI"/>
<dbReference type="GO" id="GO:0042803">
    <property type="term" value="F:protein homodimerization activity"/>
    <property type="evidence" value="ECO:0007669"/>
    <property type="project" value="InterPro"/>
</dbReference>
<protein>
    <recommendedName>
        <fullName evidence="3 4">Protein GrpE</fullName>
    </recommendedName>
    <alternativeName>
        <fullName evidence="3">HSP-70 cofactor</fullName>
    </alternativeName>
</protein>
<dbReference type="CDD" id="cd00446">
    <property type="entry name" value="GrpE"/>
    <property type="match status" value="1"/>
</dbReference>
<dbReference type="GO" id="GO:0051082">
    <property type="term" value="F:unfolded protein binding"/>
    <property type="evidence" value="ECO:0007669"/>
    <property type="project" value="TreeGrafter"/>
</dbReference>
<comment type="similarity">
    <text evidence="1 3 5">Belongs to the GrpE family.</text>
</comment>
<dbReference type="Gene3D" id="3.90.20.20">
    <property type="match status" value="1"/>
</dbReference>
<dbReference type="HAMAP" id="MF_01151">
    <property type="entry name" value="GrpE"/>
    <property type="match status" value="1"/>
</dbReference>
<dbReference type="GeneID" id="78817753"/>
<dbReference type="InterPro" id="IPR013805">
    <property type="entry name" value="GrpE_CC"/>
</dbReference>
<evidence type="ECO:0000313" key="7">
    <source>
        <dbReference type="EMBL" id="ATZ60309.1"/>
    </source>
</evidence>
<keyword evidence="2 3" id="KW-0143">Chaperone</keyword>
<dbReference type="GO" id="GO:0006457">
    <property type="term" value="P:protein folding"/>
    <property type="evidence" value="ECO:0007669"/>
    <property type="project" value="InterPro"/>
</dbReference>
<keyword evidence="6" id="KW-0175">Coiled coil</keyword>
<dbReference type="Pfam" id="PF01025">
    <property type="entry name" value="GrpE"/>
    <property type="match status" value="1"/>
</dbReference>
<dbReference type="Proteomes" id="UP000232133">
    <property type="component" value="Chromosome"/>
</dbReference>
<dbReference type="PRINTS" id="PR00773">
    <property type="entry name" value="GRPEPROTEIN"/>
</dbReference>
<dbReference type="GO" id="GO:0005737">
    <property type="term" value="C:cytoplasm"/>
    <property type="evidence" value="ECO:0007669"/>
    <property type="project" value="UniProtKB-SubCell"/>
</dbReference>
<dbReference type="InterPro" id="IPR000740">
    <property type="entry name" value="GrpE"/>
</dbReference>
<keyword evidence="3" id="KW-0963">Cytoplasm</keyword>
<evidence type="ECO:0000256" key="4">
    <source>
        <dbReference type="RuleBase" id="RU000639"/>
    </source>
</evidence>
<dbReference type="GO" id="GO:0000774">
    <property type="term" value="F:adenyl-nucleotide exchange factor activity"/>
    <property type="evidence" value="ECO:0007669"/>
    <property type="project" value="InterPro"/>
</dbReference>
<evidence type="ECO:0000256" key="1">
    <source>
        <dbReference type="ARBA" id="ARBA00009054"/>
    </source>
</evidence>
<dbReference type="RefSeq" id="WP_004032829.1">
    <property type="nucleotide sequence ID" value="NZ_AP025586.1"/>
</dbReference>
<sequence length="185" mass="21701">MANDKNEDQKEEETKTLQEKYDELLEELDSKNKELAKINEDLEKQKEETQEYISLSQRLQADFENFKKINEKKSKDIIKFANEPLIKNILDSYEDLERALENSKTEKELRDGVELIYSKIKDVLTKEGLEEIPAKGEKFDPFKHEALMVANDENVENGYIIDELMKGYTLKGKVIKYSKVRVCKK</sequence>
<dbReference type="GO" id="GO:0051087">
    <property type="term" value="F:protein-folding chaperone binding"/>
    <property type="evidence" value="ECO:0007669"/>
    <property type="project" value="InterPro"/>
</dbReference>
<organism evidence="7 8">
    <name type="scientific">Methanobrevibacter smithii</name>
    <dbReference type="NCBI Taxonomy" id="2173"/>
    <lineage>
        <taxon>Archaea</taxon>
        <taxon>Methanobacteriati</taxon>
        <taxon>Methanobacteriota</taxon>
        <taxon>Methanomada group</taxon>
        <taxon>Methanobacteria</taxon>
        <taxon>Methanobacteriales</taxon>
        <taxon>Methanobacteriaceae</taxon>
        <taxon>Methanobrevibacter</taxon>
    </lineage>
</organism>
<dbReference type="Gene3D" id="2.30.22.10">
    <property type="entry name" value="Head domain of nucleotide exchange factor GrpE"/>
    <property type="match status" value="1"/>
</dbReference>
<evidence type="ECO:0000256" key="6">
    <source>
        <dbReference type="SAM" id="Coils"/>
    </source>
</evidence>
<evidence type="ECO:0000256" key="5">
    <source>
        <dbReference type="RuleBase" id="RU004478"/>
    </source>
</evidence>
<dbReference type="PROSITE" id="PS01071">
    <property type="entry name" value="GRPE"/>
    <property type="match status" value="1"/>
</dbReference>
<reference evidence="7 8" key="1">
    <citation type="submission" date="2016-10" db="EMBL/GenBank/DDBJ databases">
        <authorList>
            <person name="Varghese N."/>
        </authorList>
    </citation>
    <scope>NUCLEOTIDE SEQUENCE [LARGE SCALE GENOMIC DNA]</scope>
    <source>
        <strain evidence="7 8">KB11</strain>
    </source>
</reference>
<comment type="subunit">
    <text evidence="3">Homodimer.</text>
</comment>
<keyword evidence="3 4" id="KW-0346">Stress response</keyword>
<dbReference type="SUPFAM" id="SSF58014">
    <property type="entry name" value="Coiled-coil domain of nucleotide exchange factor GrpE"/>
    <property type="match status" value="1"/>
</dbReference>
<dbReference type="AlphaFoldDB" id="A0A2H4U867"/>
<name>A0A2H4U867_METSM</name>
<evidence type="ECO:0000256" key="3">
    <source>
        <dbReference type="HAMAP-Rule" id="MF_01151"/>
    </source>
</evidence>
<dbReference type="SUPFAM" id="SSF51064">
    <property type="entry name" value="Head domain of nucleotide exchange factor GrpE"/>
    <property type="match status" value="1"/>
</dbReference>
<dbReference type="PANTHER" id="PTHR21237">
    <property type="entry name" value="GRPE PROTEIN"/>
    <property type="match status" value="1"/>
</dbReference>
<evidence type="ECO:0000313" key="8">
    <source>
        <dbReference type="Proteomes" id="UP000232133"/>
    </source>
</evidence>
<proteinExistence type="inferred from homology"/>
<dbReference type="EMBL" id="CP017803">
    <property type="protein sequence ID" value="ATZ60309.1"/>
    <property type="molecule type" value="Genomic_DNA"/>
</dbReference>
<comment type="subcellular location">
    <subcellularLocation>
        <location evidence="3">Cytoplasm</location>
    </subcellularLocation>
</comment>
<dbReference type="InterPro" id="IPR009012">
    <property type="entry name" value="GrpE_head"/>
</dbReference>
<dbReference type="PANTHER" id="PTHR21237:SF23">
    <property type="entry name" value="GRPE PROTEIN HOMOLOG, MITOCHONDRIAL"/>
    <property type="match status" value="1"/>
</dbReference>
<dbReference type="SMR" id="A0A2H4U867"/>
<accession>A0A2H4U867</accession>
<feature type="coiled-coil region" evidence="6">
    <location>
        <begin position="3"/>
        <end position="62"/>
    </location>
</feature>
<gene>
    <name evidence="3" type="primary">grpE</name>
    <name evidence="7" type="ORF">BK798_07695</name>
</gene>